<evidence type="ECO:0000259" key="20">
    <source>
        <dbReference type="Pfam" id="PF01207"/>
    </source>
</evidence>
<feature type="domain" description="DUS-like FMN-binding" evidence="20">
    <location>
        <begin position="11"/>
        <end position="289"/>
    </location>
</feature>
<comment type="cofactor">
    <cofactor evidence="1 16 18">
        <name>FMN</name>
        <dbReference type="ChEBI" id="CHEBI:58210"/>
    </cofactor>
</comment>
<evidence type="ECO:0000256" key="2">
    <source>
        <dbReference type="ARBA" id="ARBA00022630"/>
    </source>
</evidence>
<dbReference type="InterPro" id="IPR018517">
    <property type="entry name" value="tRNA_hU_synthase_CS"/>
</dbReference>
<evidence type="ECO:0000256" key="8">
    <source>
        <dbReference type="ARBA" id="ARBA00023027"/>
    </source>
</evidence>
<dbReference type="Pfam" id="PF01207">
    <property type="entry name" value="Dus"/>
    <property type="match status" value="1"/>
</dbReference>
<dbReference type="OrthoDB" id="272303at2759"/>
<evidence type="ECO:0000256" key="9">
    <source>
        <dbReference type="ARBA" id="ARBA00038313"/>
    </source>
</evidence>
<evidence type="ECO:0000256" key="3">
    <source>
        <dbReference type="ARBA" id="ARBA00022643"/>
    </source>
</evidence>
<feature type="active site" description="Proton donor" evidence="17">
    <location>
        <position position="103"/>
    </location>
</feature>
<evidence type="ECO:0000313" key="21">
    <source>
        <dbReference type="EMBL" id="OCH85831.1"/>
    </source>
</evidence>
<evidence type="ECO:0000256" key="7">
    <source>
        <dbReference type="ARBA" id="ARBA00023002"/>
    </source>
</evidence>
<comment type="function">
    <text evidence="16">Catalyzes the synthesis of dihydrouridine, a modified base found in the D-loop of most tRNAs.</text>
</comment>
<sequence>MTVTDHLSTIAAPMVNQSDLPFRRLVRRYGTSLAYTQMLLPERLLSDQDYLEFHLRDLGSESDRPVVVQLCGNDPQLVVEAGKKVQGACDAIGVWALDLNLGCPQEAARDAHYGAYLLGQKDWPLVESIVSAMSHSFTVPVSTKIRLCQPVSATLDFAQRLEAAGSAWLALHARTVSARRRRQGAADLEQVKRLKENLTIPVVSNGNVRTWEDVENNRAYTEADGIMVGEILLANPCLFANETPDPVLISLEYLELCREHPGAATLQTVQTHVRHFVDHRCGRRPWFNKFRVALNNCRTVDDIDHLLRLKVQRWRGLEPLAPDAQGSDESTETSDYEDGRDGPEDAMSALSLLE</sequence>
<dbReference type="PIRSF" id="PIRSF006621">
    <property type="entry name" value="Dus"/>
    <property type="match status" value="1"/>
</dbReference>
<dbReference type="EMBL" id="KV722560">
    <property type="protein sequence ID" value="OCH85831.1"/>
    <property type="molecule type" value="Genomic_DNA"/>
</dbReference>
<dbReference type="InterPro" id="IPR013785">
    <property type="entry name" value="Aldolase_TIM"/>
</dbReference>
<dbReference type="CDD" id="cd02801">
    <property type="entry name" value="DUS_like_FMN"/>
    <property type="match status" value="1"/>
</dbReference>
<evidence type="ECO:0000256" key="10">
    <source>
        <dbReference type="ARBA" id="ARBA00047287"/>
    </source>
</evidence>
<dbReference type="InterPro" id="IPR001269">
    <property type="entry name" value="DUS_fam"/>
</dbReference>
<feature type="binding site" evidence="18">
    <location>
        <position position="172"/>
    </location>
    <ligand>
        <name>FMN</name>
        <dbReference type="ChEBI" id="CHEBI:58210"/>
    </ligand>
</feature>
<evidence type="ECO:0000256" key="5">
    <source>
        <dbReference type="ARBA" id="ARBA00022694"/>
    </source>
</evidence>
<evidence type="ECO:0000256" key="1">
    <source>
        <dbReference type="ARBA" id="ARBA00001917"/>
    </source>
</evidence>
<comment type="catalytic activity">
    <reaction evidence="10">
        <text>5,6-dihydrouridine(17) in tRNA + NAD(+) = uridine(17) in tRNA + NADH + H(+)</text>
        <dbReference type="Rhea" id="RHEA:53372"/>
        <dbReference type="Rhea" id="RHEA-COMP:13541"/>
        <dbReference type="Rhea" id="RHEA-COMP:13542"/>
        <dbReference type="ChEBI" id="CHEBI:15378"/>
        <dbReference type="ChEBI" id="CHEBI:57540"/>
        <dbReference type="ChEBI" id="CHEBI:57945"/>
        <dbReference type="ChEBI" id="CHEBI:65315"/>
        <dbReference type="ChEBI" id="CHEBI:74443"/>
        <dbReference type="EC" id="1.3.1.88"/>
    </reaction>
    <physiologicalReaction direction="right-to-left" evidence="10">
        <dbReference type="Rhea" id="RHEA:53374"/>
    </physiologicalReaction>
</comment>
<feature type="region of interest" description="Disordered" evidence="19">
    <location>
        <begin position="320"/>
        <end position="354"/>
    </location>
</feature>
<feature type="binding site" evidence="18">
    <location>
        <position position="144"/>
    </location>
    <ligand>
        <name>FMN</name>
        <dbReference type="ChEBI" id="CHEBI:58210"/>
    </ligand>
</feature>
<dbReference type="SUPFAM" id="SSF51395">
    <property type="entry name" value="FMN-linked oxidoreductases"/>
    <property type="match status" value="1"/>
</dbReference>
<keyword evidence="5 16" id="KW-0819">tRNA processing</keyword>
<keyword evidence="6" id="KW-0521">NADP</keyword>
<dbReference type="PANTHER" id="PTHR11082">
    <property type="entry name" value="TRNA-DIHYDROURIDINE SYNTHASE"/>
    <property type="match status" value="1"/>
</dbReference>
<keyword evidence="18" id="KW-0547">Nucleotide-binding</keyword>
<evidence type="ECO:0000256" key="15">
    <source>
        <dbReference type="ARBA" id="ARBA00049467"/>
    </source>
</evidence>
<evidence type="ECO:0000313" key="22">
    <source>
        <dbReference type="Proteomes" id="UP000250043"/>
    </source>
</evidence>
<reference evidence="21 22" key="1">
    <citation type="submission" date="2016-07" db="EMBL/GenBank/DDBJ databases">
        <title>Draft genome of the white-rot fungus Obba rivulosa 3A-2.</title>
        <authorList>
            <consortium name="DOE Joint Genome Institute"/>
            <person name="Miettinen O."/>
            <person name="Riley R."/>
            <person name="Acob R."/>
            <person name="Barry K."/>
            <person name="Cullen D."/>
            <person name="De Vries R."/>
            <person name="Hainaut M."/>
            <person name="Hatakka A."/>
            <person name="Henrissat B."/>
            <person name="Hilden K."/>
            <person name="Kuo R."/>
            <person name="Labutti K."/>
            <person name="Lipzen A."/>
            <person name="Makela M.R."/>
            <person name="Sandor L."/>
            <person name="Spatafora J.W."/>
            <person name="Grigoriev I.V."/>
            <person name="Hibbett D.S."/>
        </authorList>
    </citation>
    <scope>NUCLEOTIDE SEQUENCE [LARGE SCALE GENOMIC DNA]</scope>
    <source>
        <strain evidence="21 22">3A-2</strain>
    </source>
</reference>
<keyword evidence="3 16" id="KW-0288">FMN</keyword>
<comment type="similarity">
    <text evidence="16">Belongs to the dus family.</text>
</comment>
<dbReference type="AlphaFoldDB" id="A0A8E2AJP5"/>
<feature type="binding site" evidence="18">
    <location>
        <begin position="13"/>
        <end position="15"/>
    </location>
    <ligand>
        <name>FMN</name>
        <dbReference type="ChEBI" id="CHEBI:58210"/>
    </ligand>
</feature>
<comment type="similarity">
    <text evidence="9">Belongs to the Dus family. Dus1 subfamily.</text>
</comment>
<evidence type="ECO:0000256" key="13">
    <source>
        <dbReference type="ARBA" id="ARBA00048934"/>
    </source>
</evidence>
<keyword evidence="7 16" id="KW-0560">Oxidoreductase</keyword>
<comment type="catalytic activity">
    <reaction evidence="12">
        <text>a 5,6-dihydrouridine in mRNA + NAD(+) = a uridine in mRNA + NADH + H(+)</text>
        <dbReference type="Rhea" id="RHEA:69851"/>
        <dbReference type="Rhea" id="RHEA-COMP:14658"/>
        <dbReference type="Rhea" id="RHEA-COMP:17789"/>
        <dbReference type="ChEBI" id="CHEBI:15378"/>
        <dbReference type="ChEBI" id="CHEBI:57540"/>
        <dbReference type="ChEBI" id="CHEBI:57945"/>
        <dbReference type="ChEBI" id="CHEBI:65315"/>
        <dbReference type="ChEBI" id="CHEBI:74443"/>
    </reaction>
    <physiologicalReaction direction="right-to-left" evidence="12">
        <dbReference type="Rhea" id="RHEA:69853"/>
    </physiologicalReaction>
</comment>
<evidence type="ECO:0000256" key="4">
    <source>
        <dbReference type="ARBA" id="ARBA00022664"/>
    </source>
</evidence>
<keyword evidence="8" id="KW-0520">NAD</keyword>
<dbReference type="GO" id="GO:0017150">
    <property type="term" value="F:tRNA dihydrouridine synthase activity"/>
    <property type="evidence" value="ECO:0007669"/>
    <property type="project" value="InterPro"/>
</dbReference>
<dbReference type="InterPro" id="IPR035587">
    <property type="entry name" value="DUS-like_FMN-bd"/>
</dbReference>
<evidence type="ECO:0000256" key="19">
    <source>
        <dbReference type="SAM" id="MobiDB-lite"/>
    </source>
</evidence>
<protein>
    <recommendedName>
        <fullName evidence="16">tRNA-dihydrouridine synthase</fullName>
        <ecNumber evidence="16">1.3.1.-</ecNumber>
    </recommendedName>
</protein>
<dbReference type="GO" id="GO:0006397">
    <property type="term" value="P:mRNA processing"/>
    <property type="evidence" value="ECO:0007669"/>
    <property type="project" value="UniProtKB-KW"/>
</dbReference>
<evidence type="ECO:0000256" key="14">
    <source>
        <dbReference type="ARBA" id="ARBA00049447"/>
    </source>
</evidence>
<evidence type="ECO:0000256" key="6">
    <source>
        <dbReference type="ARBA" id="ARBA00022857"/>
    </source>
</evidence>
<dbReference type="PROSITE" id="PS01136">
    <property type="entry name" value="UPF0034"/>
    <property type="match status" value="1"/>
</dbReference>
<comment type="catalytic activity">
    <reaction evidence="13">
        <text>5,6-dihydrouridine(16) in tRNA + NAD(+) = uridine(16) in tRNA + NADH + H(+)</text>
        <dbReference type="Rhea" id="RHEA:53380"/>
        <dbReference type="Rhea" id="RHEA-COMP:13543"/>
        <dbReference type="Rhea" id="RHEA-COMP:13544"/>
        <dbReference type="ChEBI" id="CHEBI:15378"/>
        <dbReference type="ChEBI" id="CHEBI:57540"/>
        <dbReference type="ChEBI" id="CHEBI:57945"/>
        <dbReference type="ChEBI" id="CHEBI:65315"/>
        <dbReference type="ChEBI" id="CHEBI:74443"/>
        <dbReference type="EC" id="1.3.1.88"/>
    </reaction>
    <physiologicalReaction direction="right-to-left" evidence="13">
        <dbReference type="Rhea" id="RHEA:53382"/>
    </physiologicalReaction>
</comment>
<evidence type="ECO:0000256" key="18">
    <source>
        <dbReference type="PIRSR" id="PIRSR006621-2"/>
    </source>
</evidence>
<evidence type="ECO:0000256" key="16">
    <source>
        <dbReference type="PIRNR" id="PIRNR006621"/>
    </source>
</evidence>
<comment type="catalytic activity">
    <reaction evidence="14">
        <text>a 5,6-dihydrouridine in mRNA + NADP(+) = a uridine in mRNA + NADPH + H(+)</text>
        <dbReference type="Rhea" id="RHEA:69855"/>
        <dbReference type="Rhea" id="RHEA-COMP:14658"/>
        <dbReference type="Rhea" id="RHEA-COMP:17789"/>
        <dbReference type="ChEBI" id="CHEBI:15378"/>
        <dbReference type="ChEBI" id="CHEBI:57783"/>
        <dbReference type="ChEBI" id="CHEBI:58349"/>
        <dbReference type="ChEBI" id="CHEBI:65315"/>
        <dbReference type="ChEBI" id="CHEBI:74443"/>
    </reaction>
    <physiologicalReaction direction="right-to-left" evidence="14">
        <dbReference type="Rhea" id="RHEA:69857"/>
    </physiologicalReaction>
</comment>
<gene>
    <name evidence="21" type="ORF">OBBRIDRAFT_784244</name>
</gene>
<dbReference type="Gene3D" id="3.20.20.70">
    <property type="entry name" value="Aldolase class I"/>
    <property type="match status" value="1"/>
</dbReference>
<evidence type="ECO:0000256" key="17">
    <source>
        <dbReference type="PIRSR" id="PIRSR006621-1"/>
    </source>
</evidence>
<name>A0A8E2AJP5_9APHY</name>
<dbReference type="EC" id="1.3.1.-" evidence="16"/>
<accession>A0A8E2AJP5</accession>
<evidence type="ECO:0000256" key="11">
    <source>
        <dbReference type="ARBA" id="ARBA00047652"/>
    </source>
</evidence>
<comment type="catalytic activity">
    <reaction evidence="11">
        <text>5,6-dihydrouridine(16) in tRNA + NADP(+) = uridine(16) in tRNA + NADPH + H(+)</text>
        <dbReference type="Rhea" id="RHEA:53376"/>
        <dbReference type="Rhea" id="RHEA-COMP:13543"/>
        <dbReference type="Rhea" id="RHEA-COMP:13544"/>
        <dbReference type="ChEBI" id="CHEBI:15378"/>
        <dbReference type="ChEBI" id="CHEBI:57783"/>
        <dbReference type="ChEBI" id="CHEBI:58349"/>
        <dbReference type="ChEBI" id="CHEBI:65315"/>
        <dbReference type="ChEBI" id="CHEBI:74443"/>
        <dbReference type="EC" id="1.3.1.88"/>
    </reaction>
    <physiologicalReaction direction="right-to-left" evidence="11">
        <dbReference type="Rhea" id="RHEA:53378"/>
    </physiologicalReaction>
</comment>
<proteinExistence type="inferred from homology"/>
<organism evidence="21 22">
    <name type="scientific">Obba rivulosa</name>
    <dbReference type="NCBI Taxonomy" id="1052685"/>
    <lineage>
        <taxon>Eukaryota</taxon>
        <taxon>Fungi</taxon>
        <taxon>Dikarya</taxon>
        <taxon>Basidiomycota</taxon>
        <taxon>Agaricomycotina</taxon>
        <taxon>Agaricomycetes</taxon>
        <taxon>Polyporales</taxon>
        <taxon>Gelatoporiaceae</taxon>
        <taxon>Obba</taxon>
    </lineage>
</organism>
<keyword evidence="2 16" id="KW-0285">Flavoprotein</keyword>
<evidence type="ECO:0000256" key="12">
    <source>
        <dbReference type="ARBA" id="ARBA00048342"/>
    </source>
</evidence>
<dbReference type="PANTHER" id="PTHR11082:SF5">
    <property type="entry name" value="TRNA-DIHYDROURIDINE(16_17) SYNTHASE [NAD(P)(+)]-LIKE"/>
    <property type="match status" value="1"/>
</dbReference>
<keyword evidence="22" id="KW-1185">Reference proteome</keyword>
<dbReference type="GO" id="GO:0050660">
    <property type="term" value="F:flavin adenine dinucleotide binding"/>
    <property type="evidence" value="ECO:0007669"/>
    <property type="project" value="InterPro"/>
</dbReference>
<feature type="binding site" evidence="18">
    <location>
        <position position="69"/>
    </location>
    <ligand>
        <name>FMN</name>
        <dbReference type="ChEBI" id="CHEBI:58210"/>
    </ligand>
</feature>
<dbReference type="Proteomes" id="UP000250043">
    <property type="component" value="Unassembled WGS sequence"/>
</dbReference>
<keyword evidence="4" id="KW-0507">mRNA processing</keyword>
<comment type="catalytic activity">
    <reaction evidence="15">
        <text>5,6-dihydrouridine(17) in tRNA + NADP(+) = uridine(17) in tRNA + NADPH + H(+)</text>
        <dbReference type="Rhea" id="RHEA:53368"/>
        <dbReference type="Rhea" id="RHEA-COMP:13541"/>
        <dbReference type="Rhea" id="RHEA-COMP:13542"/>
        <dbReference type="ChEBI" id="CHEBI:15378"/>
        <dbReference type="ChEBI" id="CHEBI:57783"/>
        <dbReference type="ChEBI" id="CHEBI:58349"/>
        <dbReference type="ChEBI" id="CHEBI:65315"/>
        <dbReference type="ChEBI" id="CHEBI:74443"/>
        <dbReference type="EC" id="1.3.1.88"/>
    </reaction>
    <physiologicalReaction direction="right-to-left" evidence="15">
        <dbReference type="Rhea" id="RHEA:53370"/>
    </physiologicalReaction>
</comment>